<dbReference type="InterPro" id="IPR009432">
    <property type="entry name" value="DUF1075"/>
</dbReference>
<comment type="caution">
    <text evidence="7">The sequence shown here is derived from an EMBL/GenBank/DDBJ whole genome shotgun (WGS) entry which is preliminary data.</text>
</comment>
<dbReference type="GO" id="GO:0005739">
    <property type="term" value="C:mitochondrion"/>
    <property type="evidence" value="ECO:0007669"/>
    <property type="project" value="TreeGrafter"/>
</dbReference>
<reference evidence="7" key="1">
    <citation type="submission" date="2020-10" db="EMBL/GenBank/DDBJ databases">
        <title>Chromosome-scale genome assembly of the Allis shad, Alosa alosa.</title>
        <authorList>
            <person name="Margot Z."/>
            <person name="Christophe K."/>
            <person name="Cabau C."/>
            <person name="Louis A."/>
            <person name="Berthelot C."/>
            <person name="Parey E."/>
            <person name="Roest Crollius H."/>
            <person name="Montfort J."/>
            <person name="Robinson-Rechavi M."/>
            <person name="Bucao C."/>
            <person name="Bouchez O."/>
            <person name="Gislard M."/>
            <person name="Lluch J."/>
            <person name="Milhes M."/>
            <person name="Lampietro C."/>
            <person name="Lopez Roques C."/>
            <person name="Donnadieu C."/>
            <person name="Braasch I."/>
            <person name="Desvignes T."/>
            <person name="Postlethwait J."/>
            <person name="Bobe J."/>
            <person name="Guiguen Y."/>
        </authorList>
    </citation>
    <scope>NUCLEOTIDE SEQUENCE</scope>
    <source>
        <strain evidence="7">M-15738</strain>
        <tissue evidence="7">Blood</tissue>
    </source>
</reference>
<organism evidence="7 8">
    <name type="scientific">Alosa alosa</name>
    <name type="common">allis shad</name>
    <dbReference type="NCBI Taxonomy" id="278164"/>
    <lineage>
        <taxon>Eukaryota</taxon>
        <taxon>Metazoa</taxon>
        <taxon>Chordata</taxon>
        <taxon>Craniata</taxon>
        <taxon>Vertebrata</taxon>
        <taxon>Euteleostomi</taxon>
        <taxon>Actinopterygii</taxon>
        <taxon>Neopterygii</taxon>
        <taxon>Teleostei</taxon>
        <taxon>Clupei</taxon>
        <taxon>Clupeiformes</taxon>
        <taxon>Clupeoidei</taxon>
        <taxon>Clupeidae</taxon>
        <taxon>Alosa</taxon>
    </lineage>
</organism>
<name>A0AAV6G0W8_9TELE</name>
<dbReference type="Proteomes" id="UP000823561">
    <property type="component" value="Chromosome 16"/>
</dbReference>
<accession>A0AAV6G0W8</accession>
<proteinExistence type="inferred from homology"/>
<evidence type="ECO:0000256" key="5">
    <source>
        <dbReference type="ARBA" id="ARBA00023136"/>
    </source>
</evidence>
<evidence type="ECO:0008006" key="9">
    <source>
        <dbReference type="Google" id="ProtNLM"/>
    </source>
</evidence>
<dbReference type="Pfam" id="PF06388">
    <property type="entry name" value="DUF1075"/>
    <property type="match status" value="1"/>
</dbReference>
<keyword evidence="4 6" id="KW-1133">Transmembrane helix</keyword>
<dbReference type="GO" id="GO:0016020">
    <property type="term" value="C:membrane"/>
    <property type="evidence" value="ECO:0007669"/>
    <property type="project" value="UniProtKB-SubCell"/>
</dbReference>
<keyword evidence="5 6" id="KW-0472">Membrane</keyword>
<evidence type="ECO:0000256" key="2">
    <source>
        <dbReference type="ARBA" id="ARBA00007363"/>
    </source>
</evidence>
<dbReference type="GO" id="GO:0090200">
    <property type="term" value="P:positive regulation of release of cytochrome c from mitochondria"/>
    <property type="evidence" value="ECO:0007669"/>
    <property type="project" value="TreeGrafter"/>
</dbReference>
<dbReference type="PANTHER" id="PTHR13674:SF2">
    <property type="entry name" value="PROTEIN FAM162A"/>
    <property type="match status" value="1"/>
</dbReference>
<dbReference type="AlphaFoldDB" id="A0AAV6G0W8"/>
<keyword evidence="3 6" id="KW-0812">Transmembrane</keyword>
<dbReference type="PANTHER" id="PTHR13674">
    <property type="entry name" value="GROWTH AND TRANSFORMATION-DEPENDENT PROTEIN"/>
    <property type="match status" value="1"/>
</dbReference>
<gene>
    <name evidence="7" type="ORF">AALO_G00214230</name>
</gene>
<evidence type="ECO:0000313" key="8">
    <source>
        <dbReference type="Proteomes" id="UP000823561"/>
    </source>
</evidence>
<comment type="subcellular location">
    <subcellularLocation>
        <location evidence="1">Membrane</location>
        <topology evidence="1">Single-pass membrane protein</topology>
    </subcellularLocation>
</comment>
<dbReference type="EMBL" id="JADWDJ010000016">
    <property type="protein sequence ID" value="KAG5268590.1"/>
    <property type="molecule type" value="Genomic_DNA"/>
</dbReference>
<evidence type="ECO:0000256" key="6">
    <source>
        <dbReference type="SAM" id="Phobius"/>
    </source>
</evidence>
<keyword evidence="8" id="KW-1185">Reference proteome</keyword>
<dbReference type="GO" id="GO:0051402">
    <property type="term" value="P:neuron apoptotic process"/>
    <property type="evidence" value="ECO:0007669"/>
    <property type="project" value="TreeGrafter"/>
</dbReference>
<dbReference type="GO" id="GO:0071456">
    <property type="term" value="P:cellular response to hypoxia"/>
    <property type="evidence" value="ECO:0007669"/>
    <property type="project" value="TreeGrafter"/>
</dbReference>
<evidence type="ECO:0000313" key="7">
    <source>
        <dbReference type="EMBL" id="KAG5268590.1"/>
    </source>
</evidence>
<evidence type="ECO:0000256" key="4">
    <source>
        <dbReference type="ARBA" id="ARBA00022989"/>
    </source>
</evidence>
<protein>
    <recommendedName>
        <fullName evidence="9">Protein FAM162B</fullName>
    </recommendedName>
</protein>
<sequence length="168" mass="18779">MMFNSIVRSRPLGTFLAQWRRQAVDSICKRRMCDKPPVAATETKPAAPTPSTPHLGFKLPGYRPSDFDKKMLIWSGRFKTKEQIPEIVSYEMLDGARNKLRVKVAYLMMAVTIAACVGMVILGKQGVKNHDSLIARNMEKKARWRAEAQQEREAAAASAATLATEKAQ</sequence>
<feature type="transmembrane region" description="Helical" evidence="6">
    <location>
        <begin position="104"/>
        <end position="123"/>
    </location>
</feature>
<evidence type="ECO:0000256" key="3">
    <source>
        <dbReference type="ARBA" id="ARBA00022692"/>
    </source>
</evidence>
<evidence type="ECO:0000256" key="1">
    <source>
        <dbReference type="ARBA" id="ARBA00004167"/>
    </source>
</evidence>
<comment type="similarity">
    <text evidence="2">Belongs to the UPF0389 family.</text>
</comment>